<gene>
    <name evidence="2" type="ORF">HaLaN_06776</name>
</gene>
<feature type="compositionally biased region" description="Basic and acidic residues" evidence="1">
    <location>
        <begin position="140"/>
        <end position="163"/>
    </location>
</feature>
<dbReference type="Proteomes" id="UP000485058">
    <property type="component" value="Unassembled WGS sequence"/>
</dbReference>
<feature type="region of interest" description="Disordered" evidence="1">
    <location>
        <begin position="63"/>
        <end position="91"/>
    </location>
</feature>
<reference evidence="2 3" key="1">
    <citation type="submission" date="2020-02" db="EMBL/GenBank/DDBJ databases">
        <title>Draft genome sequence of Haematococcus lacustris strain NIES-144.</title>
        <authorList>
            <person name="Morimoto D."/>
            <person name="Nakagawa S."/>
            <person name="Yoshida T."/>
            <person name="Sawayama S."/>
        </authorList>
    </citation>
    <scope>NUCLEOTIDE SEQUENCE [LARGE SCALE GENOMIC DNA]</scope>
    <source>
        <strain evidence="2 3">NIES-144</strain>
    </source>
</reference>
<name>A0A699YUC3_HAELA</name>
<dbReference type="EMBL" id="BLLF01000391">
    <property type="protein sequence ID" value="GFH11298.1"/>
    <property type="molecule type" value="Genomic_DNA"/>
</dbReference>
<feature type="region of interest" description="Disordered" evidence="1">
    <location>
        <begin position="1"/>
        <end position="21"/>
    </location>
</feature>
<feature type="region of interest" description="Disordered" evidence="1">
    <location>
        <begin position="109"/>
        <end position="183"/>
    </location>
</feature>
<protein>
    <submittedName>
        <fullName evidence="2">Uncharacterized protein</fullName>
    </submittedName>
</protein>
<feature type="compositionally biased region" description="Basic and acidic residues" evidence="1">
    <location>
        <begin position="73"/>
        <end position="82"/>
    </location>
</feature>
<organism evidence="2 3">
    <name type="scientific">Haematococcus lacustris</name>
    <name type="common">Green alga</name>
    <name type="synonym">Haematococcus pluvialis</name>
    <dbReference type="NCBI Taxonomy" id="44745"/>
    <lineage>
        <taxon>Eukaryota</taxon>
        <taxon>Viridiplantae</taxon>
        <taxon>Chlorophyta</taxon>
        <taxon>core chlorophytes</taxon>
        <taxon>Chlorophyceae</taxon>
        <taxon>CS clade</taxon>
        <taxon>Chlamydomonadales</taxon>
        <taxon>Haematococcaceae</taxon>
        <taxon>Haematococcus</taxon>
    </lineage>
</organism>
<sequence length="213" mass="22192">MNKVDQHGDNQVTNGGGWGVGGTGGSWGADAALRACCKVVCRPRGSDQLRGRVVLVDEHRTSRISSAVNSKQPCEEKLDNEQPTRPWSQEHAQPVRGLVWCPVVAPRKPQQAPCSSQEATPAAASVPGPSTPPPAKRSKHVEAEQAAKPTEPTKAEQAAEPKSKAAKAKPALQPGSIEHAAHWGEQVAAAGAVLLARPGSSASQGQGVPWPGL</sequence>
<comment type="caution">
    <text evidence="2">The sequence shown here is derived from an EMBL/GenBank/DDBJ whole genome shotgun (WGS) entry which is preliminary data.</text>
</comment>
<evidence type="ECO:0000256" key="1">
    <source>
        <dbReference type="SAM" id="MobiDB-lite"/>
    </source>
</evidence>
<evidence type="ECO:0000313" key="2">
    <source>
        <dbReference type="EMBL" id="GFH11298.1"/>
    </source>
</evidence>
<proteinExistence type="predicted"/>
<dbReference type="AlphaFoldDB" id="A0A699YUC3"/>
<evidence type="ECO:0000313" key="3">
    <source>
        <dbReference type="Proteomes" id="UP000485058"/>
    </source>
</evidence>
<feature type="compositionally biased region" description="Polar residues" evidence="1">
    <location>
        <begin position="63"/>
        <end position="72"/>
    </location>
</feature>
<keyword evidence="3" id="KW-1185">Reference proteome</keyword>
<accession>A0A699YUC3</accession>